<evidence type="ECO:0000256" key="1">
    <source>
        <dbReference type="SAM" id="Phobius"/>
    </source>
</evidence>
<evidence type="ECO:0008006" key="4">
    <source>
        <dbReference type="Google" id="ProtNLM"/>
    </source>
</evidence>
<keyword evidence="3" id="KW-1185">Reference proteome</keyword>
<evidence type="ECO:0000313" key="2">
    <source>
        <dbReference type="EMBL" id="EGT44623.1"/>
    </source>
</evidence>
<dbReference type="OrthoDB" id="5862663at2759"/>
<accession>G0P473</accession>
<feature type="transmembrane region" description="Helical" evidence="1">
    <location>
        <begin position="96"/>
        <end position="118"/>
    </location>
</feature>
<dbReference type="Gene3D" id="1.20.1070.10">
    <property type="entry name" value="Rhodopsin 7-helix transmembrane proteins"/>
    <property type="match status" value="1"/>
</dbReference>
<keyword evidence="1" id="KW-1133">Transmembrane helix</keyword>
<feature type="transmembrane region" description="Helical" evidence="1">
    <location>
        <begin position="56"/>
        <end position="75"/>
    </location>
</feature>
<name>G0P473_CAEBE</name>
<keyword evidence="1" id="KW-0812">Transmembrane</keyword>
<dbReference type="HOGENOM" id="CLU_1361494_0_0_1"/>
<evidence type="ECO:0000313" key="3">
    <source>
        <dbReference type="Proteomes" id="UP000008068"/>
    </source>
</evidence>
<dbReference type="InterPro" id="IPR019427">
    <property type="entry name" value="7TM_GPCR_serpentine_rcpt_Srw"/>
</dbReference>
<dbReference type="InParanoid" id="G0P473"/>
<dbReference type="AlphaFoldDB" id="G0P473"/>
<organism evidence="3">
    <name type="scientific">Caenorhabditis brenneri</name>
    <name type="common">Nematode worm</name>
    <dbReference type="NCBI Taxonomy" id="135651"/>
    <lineage>
        <taxon>Eukaryota</taxon>
        <taxon>Metazoa</taxon>
        <taxon>Ecdysozoa</taxon>
        <taxon>Nematoda</taxon>
        <taxon>Chromadorea</taxon>
        <taxon>Rhabditida</taxon>
        <taxon>Rhabditina</taxon>
        <taxon>Rhabditomorpha</taxon>
        <taxon>Rhabditoidea</taxon>
        <taxon>Rhabditidae</taxon>
        <taxon>Peloderinae</taxon>
        <taxon>Caenorhabditis</taxon>
    </lineage>
</organism>
<gene>
    <name evidence="2" type="ORF">CAEBREN_13409</name>
</gene>
<dbReference type="Proteomes" id="UP000008068">
    <property type="component" value="Unassembled WGS sequence"/>
</dbReference>
<dbReference type="PANTHER" id="PTHR46846">
    <property type="entry name" value="SERPENTINE RECEPTOR, CLASS W-RELATED"/>
    <property type="match status" value="1"/>
</dbReference>
<reference evidence="3" key="1">
    <citation type="submission" date="2011-07" db="EMBL/GenBank/DDBJ databases">
        <authorList>
            <consortium name="Caenorhabditis brenneri Sequencing and Analysis Consortium"/>
            <person name="Wilson R.K."/>
        </authorList>
    </citation>
    <scope>NUCLEOTIDE SEQUENCE [LARGE SCALE GENOMIC DNA]</scope>
    <source>
        <strain evidence="3">PB2801</strain>
    </source>
</reference>
<dbReference type="SUPFAM" id="SSF81321">
    <property type="entry name" value="Family A G protein-coupled receptor-like"/>
    <property type="match status" value="1"/>
</dbReference>
<sequence length="201" mass="23880">MVYYSWDLVFVKLWWFPDHIGEGCYSPRKALAHSEFIFVLSWEYFYFSEFRETHEYLVRIIPASFYPVLTVSLLIQLWRIRKNRKTNSPKSDNTTVLILFMTLSFMLSEGLAGVSNFIEHSAWTGYTWRSYAGAFSEVFNNLRSFNALSHFFVCVLMSSQYRDTVKKMFCGCKFRKEKVVMVQEAYSRQSKSFNKIYSRSF</sequence>
<keyword evidence="1" id="KW-0472">Membrane</keyword>
<dbReference type="EMBL" id="GL380059">
    <property type="protein sequence ID" value="EGT44623.1"/>
    <property type="molecule type" value="Genomic_DNA"/>
</dbReference>
<dbReference type="Pfam" id="PF10324">
    <property type="entry name" value="7TM_GPCR_Srw"/>
    <property type="match status" value="1"/>
</dbReference>
<dbReference type="GO" id="GO:0008528">
    <property type="term" value="F:G protein-coupled peptide receptor activity"/>
    <property type="evidence" value="ECO:0007669"/>
    <property type="project" value="InterPro"/>
</dbReference>
<dbReference type="PANTHER" id="PTHR46846:SF2">
    <property type="entry name" value="G-PROTEIN COUPLED RECEPTORS FAMILY 1 PROFILE DOMAIN-CONTAINING PROTEIN"/>
    <property type="match status" value="1"/>
</dbReference>
<protein>
    <recommendedName>
        <fullName evidence="4">G-protein coupled receptors family 1 profile domain-containing protein</fullName>
    </recommendedName>
</protein>
<proteinExistence type="predicted"/>